<dbReference type="EMBL" id="SOAU01000001">
    <property type="protein sequence ID" value="TDT16318.1"/>
    <property type="molecule type" value="Genomic_DNA"/>
</dbReference>
<dbReference type="OrthoDB" id="3261064at2"/>
<feature type="region of interest" description="Disordered" evidence="1">
    <location>
        <begin position="62"/>
        <end position="95"/>
    </location>
</feature>
<comment type="caution">
    <text evidence="2">The sequence shown here is derived from an EMBL/GenBank/DDBJ whole genome shotgun (WGS) entry which is preliminary data.</text>
</comment>
<name>A0A4V3EIZ4_9ACTN</name>
<dbReference type="AlphaFoldDB" id="A0A4V3EIZ4"/>
<accession>A0A4V3EIZ4</accession>
<organism evidence="2 3">
    <name type="scientific">Ilumatobacter fluminis</name>
    <dbReference type="NCBI Taxonomy" id="467091"/>
    <lineage>
        <taxon>Bacteria</taxon>
        <taxon>Bacillati</taxon>
        <taxon>Actinomycetota</taxon>
        <taxon>Acidimicrobiia</taxon>
        <taxon>Acidimicrobiales</taxon>
        <taxon>Ilumatobacteraceae</taxon>
        <taxon>Ilumatobacter</taxon>
    </lineage>
</organism>
<feature type="compositionally biased region" description="Basic and acidic residues" evidence="1">
    <location>
        <begin position="85"/>
        <end position="95"/>
    </location>
</feature>
<keyword evidence="3" id="KW-1185">Reference proteome</keyword>
<reference evidence="2 3" key="1">
    <citation type="submission" date="2019-03" db="EMBL/GenBank/DDBJ databases">
        <title>Sequencing the genomes of 1000 actinobacteria strains.</title>
        <authorList>
            <person name="Klenk H.-P."/>
        </authorList>
    </citation>
    <scope>NUCLEOTIDE SEQUENCE [LARGE SCALE GENOMIC DNA]</scope>
    <source>
        <strain evidence="2 3">DSM 18936</strain>
    </source>
</reference>
<proteinExistence type="predicted"/>
<evidence type="ECO:0000256" key="1">
    <source>
        <dbReference type="SAM" id="MobiDB-lite"/>
    </source>
</evidence>
<dbReference type="Proteomes" id="UP000294558">
    <property type="component" value="Unassembled WGS sequence"/>
</dbReference>
<gene>
    <name evidence="2" type="ORF">BDK89_1902</name>
</gene>
<dbReference type="InterPro" id="IPR003615">
    <property type="entry name" value="HNH_nuc"/>
</dbReference>
<dbReference type="CDD" id="cd00085">
    <property type="entry name" value="HNHc"/>
    <property type="match status" value="1"/>
</dbReference>
<sequence length="423" mass="46042">MPRDGTISNDSPAESPIAAAFAVVRDSDPDVLDSDELSAYLDAVSQVRAWCDARQVRATRRQRQLAAEGRATQPEHALSNHGRQSSKDAKTAAEREEVCTSMPVFEDALDQGTVTAGHVDAIASATRNLDEAERAEFVGEAENLLDDAHDQGVDQFAKNCRGLAKSIRARHNARAAEDELEQQRKQSKVTRWVDKDTGMHKTLIECDPVTDRAIWAAIQTARGRLRRRDQQTGGARTSWDRLTVDAVVDAVTNGHGANGTLVVHVGLDGLTDTMNGSMTAAVGLCETDSGVPVPISTMRRLACDADIIPVVLDGDGVALDQGRAKRLATPEQRTAIEAMHATCVHPDCSVSIDDCRIHHTTPWQYGGRTDLADLAPVCETHHHLVHEGGWELTIEHDRTATWTRPDGTIYWTGPTNDRTHPAA</sequence>
<evidence type="ECO:0000313" key="2">
    <source>
        <dbReference type="EMBL" id="TDT16318.1"/>
    </source>
</evidence>
<evidence type="ECO:0000313" key="3">
    <source>
        <dbReference type="Proteomes" id="UP000294558"/>
    </source>
</evidence>
<protein>
    <submittedName>
        <fullName evidence="2">Uncharacterized protein DUF222</fullName>
    </submittedName>
</protein>
<dbReference type="RefSeq" id="WP_133868710.1">
    <property type="nucleotide sequence ID" value="NZ_SOAU01000001.1"/>
</dbReference>